<dbReference type="Proteomes" id="UP000814128">
    <property type="component" value="Unassembled WGS sequence"/>
</dbReference>
<keyword evidence="2" id="KW-1185">Reference proteome</keyword>
<evidence type="ECO:0000313" key="1">
    <source>
        <dbReference type="EMBL" id="KAI0034815.1"/>
    </source>
</evidence>
<reference evidence="1" key="2">
    <citation type="journal article" date="2022" name="New Phytol.">
        <title>Evolutionary transition to the ectomycorrhizal habit in the genomes of a hyperdiverse lineage of mushroom-forming fungi.</title>
        <authorList>
            <person name="Looney B."/>
            <person name="Miyauchi S."/>
            <person name="Morin E."/>
            <person name="Drula E."/>
            <person name="Courty P.E."/>
            <person name="Kohler A."/>
            <person name="Kuo A."/>
            <person name="LaButti K."/>
            <person name="Pangilinan J."/>
            <person name="Lipzen A."/>
            <person name="Riley R."/>
            <person name="Andreopoulos W."/>
            <person name="He G."/>
            <person name="Johnson J."/>
            <person name="Nolan M."/>
            <person name="Tritt A."/>
            <person name="Barry K.W."/>
            <person name="Grigoriev I.V."/>
            <person name="Nagy L.G."/>
            <person name="Hibbett D."/>
            <person name="Henrissat B."/>
            <person name="Matheny P.B."/>
            <person name="Labbe J."/>
            <person name="Martin F.M."/>
        </authorList>
    </citation>
    <scope>NUCLEOTIDE SEQUENCE</scope>
    <source>
        <strain evidence="1">EC-137</strain>
    </source>
</reference>
<protein>
    <submittedName>
        <fullName evidence="1">Uncharacterized protein</fullName>
    </submittedName>
</protein>
<organism evidence="1 2">
    <name type="scientific">Vararia minispora EC-137</name>
    <dbReference type="NCBI Taxonomy" id="1314806"/>
    <lineage>
        <taxon>Eukaryota</taxon>
        <taxon>Fungi</taxon>
        <taxon>Dikarya</taxon>
        <taxon>Basidiomycota</taxon>
        <taxon>Agaricomycotina</taxon>
        <taxon>Agaricomycetes</taxon>
        <taxon>Russulales</taxon>
        <taxon>Lachnocladiaceae</taxon>
        <taxon>Vararia</taxon>
    </lineage>
</organism>
<gene>
    <name evidence="1" type="ORF">K488DRAFT_83655</name>
</gene>
<name>A0ACB8QTD5_9AGAM</name>
<evidence type="ECO:0000313" key="2">
    <source>
        <dbReference type="Proteomes" id="UP000814128"/>
    </source>
</evidence>
<sequence>MASAAEVHFVRFAVQWSSIALLYYDYALTFPSEVKYIWDAGRFSKLSTLLYVLCRYALLANVLYLLAISGNLGNKCVIAQFCDIWYKIIGASSVLGRMAVIFTILMRTYVVWAKNTFVLVGFGMMGIAILVCDVIHVPGLRCEGSSSIPIGQSNTLLTVLACIFEASATLLSFVRSVQALRFVGGIPEITKHTLLYLMAEQGIIYFALVSLFTVSSTVLNFVSPSSIPGFNV</sequence>
<dbReference type="EMBL" id="MU273494">
    <property type="protein sequence ID" value="KAI0034815.1"/>
    <property type="molecule type" value="Genomic_DNA"/>
</dbReference>
<proteinExistence type="predicted"/>
<comment type="caution">
    <text evidence="1">The sequence shown here is derived from an EMBL/GenBank/DDBJ whole genome shotgun (WGS) entry which is preliminary data.</text>
</comment>
<accession>A0ACB8QTD5</accession>
<reference evidence="1" key="1">
    <citation type="submission" date="2021-02" db="EMBL/GenBank/DDBJ databases">
        <authorList>
            <consortium name="DOE Joint Genome Institute"/>
            <person name="Ahrendt S."/>
            <person name="Looney B.P."/>
            <person name="Miyauchi S."/>
            <person name="Morin E."/>
            <person name="Drula E."/>
            <person name="Courty P.E."/>
            <person name="Chicoki N."/>
            <person name="Fauchery L."/>
            <person name="Kohler A."/>
            <person name="Kuo A."/>
            <person name="Labutti K."/>
            <person name="Pangilinan J."/>
            <person name="Lipzen A."/>
            <person name="Riley R."/>
            <person name="Andreopoulos W."/>
            <person name="He G."/>
            <person name="Johnson J."/>
            <person name="Barry K.W."/>
            <person name="Grigoriev I.V."/>
            <person name="Nagy L."/>
            <person name="Hibbett D."/>
            <person name="Henrissat B."/>
            <person name="Matheny P.B."/>
            <person name="Labbe J."/>
            <person name="Martin F."/>
        </authorList>
    </citation>
    <scope>NUCLEOTIDE SEQUENCE</scope>
    <source>
        <strain evidence="1">EC-137</strain>
    </source>
</reference>